<keyword evidence="1" id="KW-1133">Transmembrane helix</keyword>
<evidence type="ECO:0000313" key="3">
    <source>
        <dbReference type="Proteomes" id="UP000722791"/>
    </source>
</evidence>
<reference evidence="2" key="1">
    <citation type="journal article" date="2021" name="Proc. Natl. Acad. Sci. U.S.A.">
        <title>Three genomes in the algal genus Volvox reveal the fate of a haploid sex-determining region after a transition to homothallism.</title>
        <authorList>
            <person name="Yamamoto K."/>
            <person name="Hamaji T."/>
            <person name="Kawai-Toyooka H."/>
            <person name="Matsuzaki R."/>
            <person name="Takahashi F."/>
            <person name="Nishimura Y."/>
            <person name="Kawachi M."/>
            <person name="Noguchi H."/>
            <person name="Minakuchi Y."/>
            <person name="Umen J.G."/>
            <person name="Toyoda A."/>
            <person name="Nozaki H."/>
        </authorList>
    </citation>
    <scope>NUCLEOTIDE SEQUENCE</scope>
    <source>
        <strain evidence="2">NIES-3785</strain>
    </source>
</reference>
<protein>
    <submittedName>
        <fullName evidence="2">Uncharacterized protein</fullName>
    </submittedName>
</protein>
<gene>
    <name evidence="2" type="ORF">Vretimale_13730</name>
</gene>
<dbReference type="AlphaFoldDB" id="A0A8J4LUD5"/>
<comment type="caution">
    <text evidence="2">The sequence shown here is derived from an EMBL/GenBank/DDBJ whole genome shotgun (WGS) entry which is preliminary data.</text>
</comment>
<feature type="non-terminal residue" evidence="2">
    <location>
        <position position="1"/>
    </location>
</feature>
<evidence type="ECO:0000313" key="2">
    <source>
        <dbReference type="EMBL" id="GIM09946.1"/>
    </source>
</evidence>
<feature type="non-terminal residue" evidence="2">
    <location>
        <position position="277"/>
    </location>
</feature>
<name>A0A8J4LUD5_9CHLO</name>
<accession>A0A8J4LUD5</accession>
<proteinExistence type="predicted"/>
<dbReference type="EMBL" id="BNCQ01000033">
    <property type="protein sequence ID" value="GIM09946.1"/>
    <property type="molecule type" value="Genomic_DNA"/>
</dbReference>
<feature type="transmembrane region" description="Helical" evidence="1">
    <location>
        <begin position="231"/>
        <end position="255"/>
    </location>
</feature>
<keyword evidence="1" id="KW-0472">Membrane</keyword>
<sequence length="277" mass="29501">PVSYGRVVLQRSYVVGPYMNVISSAAAAGGVLPAPVLDFGHTRSTWAAWGGSGFSLTLRNLTLVGLSSPARWPSDRLVRCLDFPVWALEGSRLPSLSGDPPALILVGATVSVSPQELDVWTACYHILSTESSFASSSLMSSSSAAAVASNFSSQLRDACRSLGVQVFNATVGGPHVLVINSMLGIGMRVQNVSLRDDVMPYQRYDLDDLLPGAISSSAPTTSVQDNSSIKWIIPVVVVAVVVLLTAIGISIIVVLDRRHGSKRYINVHMRKAMQHSP</sequence>
<organism evidence="2 3">
    <name type="scientific">Volvox reticuliferus</name>
    <dbReference type="NCBI Taxonomy" id="1737510"/>
    <lineage>
        <taxon>Eukaryota</taxon>
        <taxon>Viridiplantae</taxon>
        <taxon>Chlorophyta</taxon>
        <taxon>core chlorophytes</taxon>
        <taxon>Chlorophyceae</taxon>
        <taxon>CS clade</taxon>
        <taxon>Chlamydomonadales</taxon>
        <taxon>Volvocaceae</taxon>
        <taxon>Volvox</taxon>
    </lineage>
</organism>
<evidence type="ECO:0000256" key="1">
    <source>
        <dbReference type="SAM" id="Phobius"/>
    </source>
</evidence>
<dbReference type="Proteomes" id="UP000722791">
    <property type="component" value="Unassembled WGS sequence"/>
</dbReference>
<keyword evidence="1" id="KW-0812">Transmembrane</keyword>